<evidence type="ECO:0000259" key="8">
    <source>
        <dbReference type="Pfam" id="PF09349"/>
    </source>
</evidence>
<dbReference type="AlphaFoldDB" id="A0A2A9DX48"/>
<dbReference type="InterPro" id="IPR036778">
    <property type="entry name" value="OHCU_decarboxylase_sf"/>
</dbReference>
<dbReference type="Gene3D" id="1.10.3330.10">
    <property type="entry name" value="Oxo-4-hydroxy-4-carboxy-5-ureidoimidazoline decarboxylase"/>
    <property type="match status" value="1"/>
</dbReference>
<dbReference type="GO" id="GO:0006144">
    <property type="term" value="P:purine nucleobase metabolic process"/>
    <property type="evidence" value="ECO:0007669"/>
    <property type="project" value="UniProtKB-KW"/>
</dbReference>
<dbReference type="SUPFAM" id="SSF158694">
    <property type="entry name" value="UraD-Like"/>
    <property type="match status" value="1"/>
</dbReference>
<reference evidence="9 10" key="1">
    <citation type="submission" date="2017-10" db="EMBL/GenBank/DDBJ databases">
        <title>Sequencing the genomes of 1000 actinobacteria strains.</title>
        <authorList>
            <person name="Klenk H.-P."/>
        </authorList>
    </citation>
    <scope>NUCLEOTIDE SEQUENCE [LARGE SCALE GENOMIC DNA]</scope>
    <source>
        <strain evidence="9 10">DSM 21798</strain>
    </source>
</reference>
<gene>
    <name evidence="9" type="ORF">ATJ78_1641</name>
</gene>
<evidence type="ECO:0000313" key="9">
    <source>
        <dbReference type="EMBL" id="PFG30705.1"/>
    </source>
</evidence>
<feature type="compositionally biased region" description="Basic and acidic residues" evidence="7">
    <location>
        <begin position="62"/>
        <end position="75"/>
    </location>
</feature>
<dbReference type="PANTHER" id="PTHR43466">
    <property type="entry name" value="2-OXO-4-HYDROXY-4-CARBOXY-5-UREIDOIMIDAZOLINE DECARBOXYLASE-RELATED"/>
    <property type="match status" value="1"/>
</dbReference>
<sequence>MQLEQFNQLSDDDALDVLRPCLDIERWGRAISVERPFASRAQLIAFATEAASPFTEAELERALSHHPRIGERAEGEGAEASMSRSEQAGVDTSDATAHALAEGNKAYEARFDRVFLIRAAGRSSEEILAALTARLGHTAEEEQAIVDHQLREIAALRLEGVVSA</sequence>
<dbReference type="InterPro" id="IPR018020">
    <property type="entry name" value="OHCU_decarboxylase"/>
</dbReference>
<feature type="domain" description="Oxo-4-hydroxy-4-carboxy-5-ureidoimidazoline decarboxylase" evidence="8">
    <location>
        <begin position="7"/>
        <end position="159"/>
    </location>
</feature>
<accession>A0A2A9DX48</accession>
<evidence type="ECO:0000256" key="7">
    <source>
        <dbReference type="SAM" id="MobiDB-lite"/>
    </source>
</evidence>
<dbReference type="EMBL" id="PDJE01000001">
    <property type="protein sequence ID" value="PFG30705.1"/>
    <property type="molecule type" value="Genomic_DNA"/>
</dbReference>
<evidence type="ECO:0000256" key="5">
    <source>
        <dbReference type="ARBA" id="ARBA00022793"/>
    </source>
</evidence>
<dbReference type="InterPro" id="IPR017595">
    <property type="entry name" value="OHCU_decarboxylase-2"/>
</dbReference>
<keyword evidence="4" id="KW-0659">Purine metabolism</keyword>
<comment type="caution">
    <text evidence="9">The sequence shown here is derived from an EMBL/GenBank/DDBJ whole genome shotgun (WGS) entry which is preliminary data.</text>
</comment>
<feature type="region of interest" description="Disordered" evidence="7">
    <location>
        <begin position="62"/>
        <end position="91"/>
    </location>
</feature>
<comment type="catalytic activity">
    <reaction evidence="1">
        <text>5-hydroxy-2-oxo-4-ureido-2,5-dihydro-1H-imidazole-5-carboxylate + H(+) = (S)-allantoin + CO2</text>
        <dbReference type="Rhea" id="RHEA:26301"/>
        <dbReference type="ChEBI" id="CHEBI:15378"/>
        <dbReference type="ChEBI" id="CHEBI:15678"/>
        <dbReference type="ChEBI" id="CHEBI:16526"/>
        <dbReference type="ChEBI" id="CHEBI:58639"/>
        <dbReference type="EC" id="4.1.1.97"/>
    </reaction>
</comment>
<evidence type="ECO:0000256" key="6">
    <source>
        <dbReference type="ARBA" id="ARBA00023239"/>
    </source>
</evidence>
<dbReference type="RefSeq" id="WP_098407129.1">
    <property type="nucleotide sequence ID" value="NZ_PDJE01000001.1"/>
</dbReference>
<name>A0A2A9DX48_9MICO</name>
<dbReference type="PANTHER" id="PTHR43466:SF1">
    <property type="entry name" value="2-OXO-4-HYDROXY-4-CARBOXY-5-UREIDOIMIDAZOLINE DECARBOXYLASE-RELATED"/>
    <property type="match status" value="1"/>
</dbReference>
<dbReference type="GO" id="GO:0019628">
    <property type="term" value="P:urate catabolic process"/>
    <property type="evidence" value="ECO:0007669"/>
    <property type="project" value="TreeGrafter"/>
</dbReference>
<dbReference type="NCBIfam" id="NF010372">
    <property type="entry name" value="PRK13798.1"/>
    <property type="match status" value="1"/>
</dbReference>
<evidence type="ECO:0000256" key="4">
    <source>
        <dbReference type="ARBA" id="ARBA00022631"/>
    </source>
</evidence>
<evidence type="ECO:0000256" key="1">
    <source>
        <dbReference type="ARBA" id="ARBA00001163"/>
    </source>
</evidence>
<dbReference type="NCBIfam" id="TIGR03180">
    <property type="entry name" value="UraD_2"/>
    <property type="match status" value="1"/>
</dbReference>
<protein>
    <recommendedName>
        <fullName evidence="3">2-oxo-4-hydroxy-4-carboxy-5-ureidoimidazoline decarboxylase</fullName>
        <ecNumber evidence="3">4.1.1.97</ecNumber>
    </recommendedName>
</protein>
<dbReference type="GO" id="GO:0051997">
    <property type="term" value="F:2-oxo-4-hydroxy-4-carboxy-5-ureidoimidazoline decarboxylase activity"/>
    <property type="evidence" value="ECO:0007669"/>
    <property type="project" value="UniProtKB-EC"/>
</dbReference>
<keyword evidence="10" id="KW-1185">Reference proteome</keyword>
<dbReference type="Proteomes" id="UP000221369">
    <property type="component" value="Unassembled WGS sequence"/>
</dbReference>
<organism evidence="9 10">
    <name type="scientific">Paramicrobacterium agarici</name>
    <dbReference type="NCBI Taxonomy" id="630514"/>
    <lineage>
        <taxon>Bacteria</taxon>
        <taxon>Bacillati</taxon>
        <taxon>Actinomycetota</taxon>
        <taxon>Actinomycetes</taxon>
        <taxon>Micrococcales</taxon>
        <taxon>Microbacteriaceae</taxon>
        <taxon>Paramicrobacterium</taxon>
    </lineage>
</organism>
<keyword evidence="6" id="KW-0456">Lyase</keyword>
<evidence type="ECO:0000256" key="2">
    <source>
        <dbReference type="ARBA" id="ARBA00004754"/>
    </source>
</evidence>
<dbReference type="Pfam" id="PF09349">
    <property type="entry name" value="OHCU_decarbox"/>
    <property type="match status" value="1"/>
</dbReference>
<comment type="pathway">
    <text evidence="2">Purine metabolism; urate degradation; (S)-allantoin from urate: step 3/3.</text>
</comment>
<dbReference type="EC" id="4.1.1.97" evidence="3"/>
<evidence type="ECO:0000256" key="3">
    <source>
        <dbReference type="ARBA" id="ARBA00012257"/>
    </source>
</evidence>
<keyword evidence="5" id="KW-0210">Decarboxylase</keyword>
<evidence type="ECO:0000313" key="10">
    <source>
        <dbReference type="Proteomes" id="UP000221369"/>
    </source>
</evidence>
<proteinExistence type="predicted"/>